<evidence type="ECO:0000313" key="3">
    <source>
        <dbReference type="EMBL" id="SIO58949.1"/>
    </source>
</evidence>
<accession>A0A1N6KQX5</accession>
<reference evidence="3 4" key="1">
    <citation type="submission" date="2016-11" db="EMBL/GenBank/DDBJ databases">
        <authorList>
            <person name="Jaros S."/>
            <person name="Januszkiewicz K."/>
            <person name="Wedrychowicz H."/>
        </authorList>
    </citation>
    <scope>NUCLEOTIDE SEQUENCE [LARGE SCALE GENOMIC DNA]</scope>
    <source>
        <strain evidence="3 4">GAS95</strain>
    </source>
</reference>
<feature type="domain" description="DUF2726" evidence="2">
    <location>
        <begin position="41"/>
        <end position="154"/>
    </location>
</feature>
<evidence type="ECO:0000256" key="1">
    <source>
        <dbReference type="SAM" id="SignalP"/>
    </source>
</evidence>
<dbReference type="Proteomes" id="UP000185151">
    <property type="component" value="Unassembled WGS sequence"/>
</dbReference>
<dbReference type="AlphaFoldDB" id="A0A1N6KQX5"/>
<feature type="signal peptide" evidence="1">
    <location>
        <begin position="1"/>
        <end position="21"/>
    </location>
</feature>
<dbReference type="EMBL" id="FSRU01000002">
    <property type="protein sequence ID" value="SIO58949.1"/>
    <property type="molecule type" value="Genomic_DNA"/>
</dbReference>
<sequence>MHFALLLVAVCVAVAVMLAAAGPDGKASAAKSGIPVRYNLRDLMTPREREFIGLLRLALPDAEIHAQVAIGALVEVVGGRKAERNRFDRKVLDYVVCSSTGAVLYAIELDDRSHSSESAKKRDAVKNEICAAAGLKLMRYSSIRVDASVLRADFERVALFRSQAVEGVRPNTTAGASSREAA</sequence>
<proteinExistence type="predicted"/>
<keyword evidence="1" id="KW-0732">Signal</keyword>
<evidence type="ECO:0000259" key="2">
    <source>
        <dbReference type="Pfam" id="PF10881"/>
    </source>
</evidence>
<protein>
    <recommendedName>
        <fullName evidence="2">DUF2726 domain-containing protein</fullName>
    </recommendedName>
</protein>
<gene>
    <name evidence="3" type="ORF">SAMN05444165_4338</name>
</gene>
<name>A0A1N6KQX5_9BURK</name>
<organism evidence="3 4">
    <name type="scientific">Paraburkholderia phenazinium</name>
    <dbReference type="NCBI Taxonomy" id="60549"/>
    <lineage>
        <taxon>Bacteria</taxon>
        <taxon>Pseudomonadati</taxon>
        <taxon>Pseudomonadota</taxon>
        <taxon>Betaproteobacteria</taxon>
        <taxon>Burkholderiales</taxon>
        <taxon>Burkholderiaceae</taxon>
        <taxon>Paraburkholderia</taxon>
    </lineage>
</organism>
<keyword evidence="4" id="KW-1185">Reference proteome</keyword>
<feature type="chain" id="PRO_5009936949" description="DUF2726 domain-containing protein" evidence="1">
    <location>
        <begin position="22"/>
        <end position="182"/>
    </location>
</feature>
<evidence type="ECO:0000313" key="4">
    <source>
        <dbReference type="Proteomes" id="UP000185151"/>
    </source>
</evidence>
<dbReference type="Pfam" id="PF10881">
    <property type="entry name" value="DUF2726"/>
    <property type="match status" value="1"/>
</dbReference>
<dbReference type="InterPro" id="IPR024402">
    <property type="entry name" value="DUF2726"/>
</dbReference>
<dbReference type="RefSeq" id="WP_253190175.1">
    <property type="nucleotide sequence ID" value="NZ_FSRU01000002.1"/>
</dbReference>